<organism evidence="2 3">
    <name type="scientific">Vanilla planifolia</name>
    <name type="common">Vanilla</name>
    <dbReference type="NCBI Taxonomy" id="51239"/>
    <lineage>
        <taxon>Eukaryota</taxon>
        <taxon>Viridiplantae</taxon>
        <taxon>Streptophyta</taxon>
        <taxon>Embryophyta</taxon>
        <taxon>Tracheophyta</taxon>
        <taxon>Spermatophyta</taxon>
        <taxon>Magnoliopsida</taxon>
        <taxon>Liliopsida</taxon>
        <taxon>Asparagales</taxon>
        <taxon>Orchidaceae</taxon>
        <taxon>Vanilloideae</taxon>
        <taxon>Vanilleae</taxon>
        <taxon>Vanilla</taxon>
    </lineage>
</organism>
<reference evidence="2 3" key="1">
    <citation type="journal article" date="2020" name="Nat. Food">
        <title>A phased Vanilla planifolia genome enables genetic improvement of flavour and production.</title>
        <authorList>
            <person name="Hasing T."/>
            <person name="Tang H."/>
            <person name="Brym M."/>
            <person name="Khazi F."/>
            <person name="Huang T."/>
            <person name="Chambers A.H."/>
        </authorList>
    </citation>
    <scope>NUCLEOTIDE SEQUENCE [LARGE SCALE GENOMIC DNA]</scope>
    <source>
        <tissue evidence="2">Leaf</tissue>
    </source>
</reference>
<proteinExistence type="predicted"/>
<dbReference type="EMBL" id="JADCNL010000009">
    <property type="protein sequence ID" value="KAG0466961.1"/>
    <property type="molecule type" value="Genomic_DNA"/>
</dbReference>
<dbReference type="Proteomes" id="UP000636800">
    <property type="component" value="Unassembled WGS sequence"/>
</dbReference>
<accession>A0A835UPG9</accession>
<name>A0A835UPG9_VANPL</name>
<dbReference type="AlphaFoldDB" id="A0A835UPG9"/>
<comment type="caution">
    <text evidence="2">The sequence shown here is derived from an EMBL/GenBank/DDBJ whole genome shotgun (WGS) entry which is preliminary data.</text>
</comment>
<feature type="region of interest" description="Disordered" evidence="1">
    <location>
        <begin position="56"/>
        <end position="77"/>
    </location>
</feature>
<protein>
    <submittedName>
        <fullName evidence="2">Uncharacterized protein</fullName>
    </submittedName>
</protein>
<evidence type="ECO:0000313" key="2">
    <source>
        <dbReference type="EMBL" id="KAG0466961.1"/>
    </source>
</evidence>
<gene>
    <name evidence="2" type="ORF">HPP92_018541</name>
</gene>
<feature type="compositionally biased region" description="Polar residues" evidence="1">
    <location>
        <begin position="60"/>
        <end position="70"/>
    </location>
</feature>
<evidence type="ECO:0000313" key="3">
    <source>
        <dbReference type="Proteomes" id="UP000636800"/>
    </source>
</evidence>
<sequence>MPVAVRLCRISNNISIRSQGKATKEPIQKSNLLTEIAMRSRLCFREYEASLEYFTDETGSKSSAASSRITEWTGGAL</sequence>
<keyword evidence="3" id="KW-1185">Reference proteome</keyword>
<evidence type="ECO:0000256" key="1">
    <source>
        <dbReference type="SAM" id="MobiDB-lite"/>
    </source>
</evidence>